<keyword evidence="6" id="KW-1185">Reference proteome</keyword>
<accession>A0AAV9UUX6</accession>
<dbReference type="SUPFAM" id="SSF57667">
    <property type="entry name" value="beta-beta-alpha zinc fingers"/>
    <property type="match status" value="1"/>
</dbReference>
<dbReference type="GO" id="GO:0008270">
    <property type="term" value="F:zinc ion binding"/>
    <property type="evidence" value="ECO:0007669"/>
    <property type="project" value="UniProtKB-KW"/>
</dbReference>
<keyword evidence="2" id="KW-0175">Coiled coil</keyword>
<dbReference type="PROSITE" id="PS50157">
    <property type="entry name" value="ZINC_FINGER_C2H2_2"/>
    <property type="match status" value="1"/>
</dbReference>
<keyword evidence="1" id="KW-0863">Zinc-finger</keyword>
<protein>
    <recommendedName>
        <fullName evidence="4">C2H2-type domain-containing protein</fullName>
    </recommendedName>
</protein>
<reference evidence="5 6" key="1">
    <citation type="submission" date="2019-10" db="EMBL/GenBank/DDBJ databases">
        <authorList>
            <person name="Palmer J.M."/>
        </authorList>
    </citation>
    <scope>NUCLEOTIDE SEQUENCE [LARGE SCALE GENOMIC DNA]</scope>
    <source>
        <strain evidence="5 6">TWF730</strain>
    </source>
</reference>
<name>A0AAV9UUX6_9PEZI</name>
<evidence type="ECO:0000313" key="5">
    <source>
        <dbReference type="EMBL" id="KAK6349277.1"/>
    </source>
</evidence>
<evidence type="ECO:0000256" key="3">
    <source>
        <dbReference type="SAM" id="MobiDB-lite"/>
    </source>
</evidence>
<feature type="coiled-coil region" evidence="2">
    <location>
        <begin position="307"/>
        <end position="334"/>
    </location>
</feature>
<dbReference type="InterPro" id="IPR013087">
    <property type="entry name" value="Znf_C2H2_type"/>
</dbReference>
<feature type="region of interest" description="Disordered" evidence="3">
    <location>
        <begin position="96"/>
        <end position="124"/>
    </location>
</feature>
<sequence>MMPSFNPPSELDSSTSRYGSLVDDVLDDVADFDDFLRQFYPDGEGQVDTVLDNAVPNSNSISSSRSTLHLPNGPTLDSSPQLAPVPVVALVSSSLPGTLRHNTTPLPEQAAQEPGDSVNLSGKKPIRSGVKRKASKIYPCSLCSHETSNLRNLGNHMRDIHDVLAFKCDNCETRVARYDNLESHRKHCEPLPRPATAPKGLPVAVVDPLDKRKPAKRQRVSIRTLHPVTKPSLPQPSLPSFFEAQATVSREPTEAVLAAALNFSDETSALPPQAQGSGAEGASTDNDCSFTSSASSTETAVDLVLQNEALRLELAGARRTLGQLEGALKELEAVKIERDVWKTSYMREKQGLAYVNWNP</sequence>
<evidence type="ECO:0000256" key="2">
    <source>
        <dbReference type="SAM" id="Coils"/>
    </source>
</evidence>
<comment type="caution">
    <text evidence="5">The sequence shown here is derived from an EMBL/GenBank/DDBJ whole genome shotgun (WGS) entry which is preliminary data.</text>
</comment>
<dbReference type="SMART" id="SM00355">
    <property type="entry name" value="ZnF_C2H2"/>
    <property type="match status" value="2"/>
</dbReference>
<keyword evidence="1" id="KW-0479">Metal-binding</keyword>
<gene>
    <name evidence="5" type="ORF">TWF730_010027</name>
</gene>
<dbReference type="AlphaFoldDB" id="A0AAV9UUX6"/>
<dbReference type="Gene3D" id="3.30.160.60">
    <property type="entry name" value="Classic Zinc Finger"/>
    <property type="match status" value="1"/>
</dbReference>
<evidence type="ECO:0000313" key="6">
    <source>
        <dbReference type="Proteomes" id="UP001373714"/>
    </source>
</evidence>
<organism evidence="5 6">
    <name type="scientific">Orbilia blumenaviensis</name>
    <dbReference type="NCBI Taxonomy" id="1796055"/>
    <lineage>
        <taxon>Eukaryota</taxon>
        <taxon>Fungi</taxon>
        <taxon>Dikarya</taxon>
        <taxon>Ascomycota</taxon>
        <taxon>Pezizomycotina</taxon>
        <taxon>Orbiliomycetes</taxon>
        <taxon>Orbiliales</taxon>
        <taxon>Orbiliaceae</taxon>
        <taxon>Orbilia</taxon>
    </lineage>
</organism>
<proteinExistence type="predicted"/>
<evidence type="ECO:0000256" key="1">
    <source>
        <dbReference type="PROSITE-ProRule" id="PRU00042"/>
    </source>
</evidence>
<dbReference type="InterPro" id="IPR036236">
    <property type="entry name" value="Znf_C2H2_sf"/>
</dbReference>
<evidence type="ECO:0000259" key="4">
    <source>
        <dbReference type="PROSITE" id="PS50157"/>
    </source>
</evidence>
<dbReference type="Proteomes" id="UP001373714">
    <property type="component" value="Unassembled WGS sequence"/>
</dbReference>
<dbReference type="EMBL" id="JAVHNS010000007">
    <property type="protein sequence ID" value="KAK6349277.1"/>
    <property type="molecule type" value="Genomic_DNA"/>
</dbReference>
<keyword evidence="1" id="KW-0862">Zinc</keyword>
<feature type="domain" description="C2H2-type" evidence="4">
    <location>
        <begin position="138"/>
        <end position="161"/>
    </location>
</feature>
<feature type="region of interest" description="Disordered" evidence="3">
    <location>
        <begin position="268"/>
        <end position="293"/>
    </location>
</feature>